<evidence type="ECO:0000259" key="3">
    <source>
        <dbReference type="Pfam" id="PF20921"/>
    </source>
</evidence>
<reference evidence="4 5" key="1">
    <citation type="submission" date="2013-11" db="EMBL/GenBank/DDBJ databases">
        <title>The Genome Sequence of Fusobacterium sp. 7_1.</title>
        <authorList>
            <consortium name="The Broad Institute Genome Sequencing Platform"/>
            <person name="Earl A."/>
            <person name="Ward D."/>
            <person name="Feldgarden M."/>
            <person name="Gevers D."/>
            <person name="Strauss J."/>
            <person name="Ambrose C.E."/>
            <person name="Allen-Vercoe E."/>
            <person name="Walker B."/>
            <person name="Young S.K."/>
            <person name="Zeng Q."/>
            <person name="Gargeya S."/>
            <person name="Fitzgerald M."/>
            <person name="Haas B."/>
            <person name="Abouelleil A."/>
            <person name="Alvarado L."/>
            <person name="Arachchi H.M."/>
            <person name="Berlin A.M."/>
            <person name="Chapman S.B."/>
            <person name="Goldberg J."/>
            <person name="Griggs A."/>
            <person name="Gujja S."/>
            <person name="Hansen M."/>
            <person name="Howarth C."/>
            <person name="Imamovic A."/>
            <person name="Larimer J."/>
            <person name="McCowen C."/>
            <person name="Montmayeur A."/>
            <person name="Murphy C."/>
            <person name="Neiman D."/>
            <person name="Pearson M."/>
            <person name="Priest M."/>
            <person name="Roberts A."/>
            <person name="Saif S."/>
            <person name="Shea T."/>
            <person name="Sisk P."/>
            <person name="Sykes S."/>
            <person name="Wortman J."/>
            <person name="Nusbaum C."/>
            <person name="Birren B."/>
        </authorList>
    </citation>
    <scope>NUCLEOTIDE SEQUENCE [LARGE SCALE GENOMIC DNA]</scope>
    <source>
        <strain evidence="4 5">7_1</strain>
    </source>
</reference>
<dbReference type="NCBIfam" id="NF010184">
    <property type="entry name" value="PRK13663.1"/>
    <property type="match status" value="1"/>
</dbReference>
<dbReference type="HOGENOM" id="CLU_046981_0_0_0"/>
<feature type="domain" description="DUF1846" evidence="2">
    <location>
        <begin position="26"/>
        <end position="357"/>
    </location>
</feature>
<evidence type="ECO:0000256" key="1">
    <source>
        <dbReference type="HAMAP-Rule" id="MF_01567"/>
    </source>
</evidence>
<dbReference type="Gene3D" id="3.10.630.10">
    <property type="entry name" value="dip2346 domain like"/>
    <property type="match status" value="1"/>
</dbReference>
<organism evidence="4 5">
    <name type="scientific">Fusobacterium animalis 7_1</name>
    <dbReference type="NCBI Taxonomy" id="457405"/>
    <lineage>
        <taxon>Bacteria</taxon>
        <taxon>Fusobacteriati</taxon>
        <taxon>Fusobacteriota</taxon>
        <taxon>Fusobacteriia</taxon>
        <taxon>Fusobacteriales</taxon>
        <taxon>Fusobacteriaceae</taxon>
        <taxon>Fusobacterium</taxon>
    </lineage>
</organism>
<dbReference type="PIRSF" id="PIRSF033132">
    <property type="entry name" value="DUF1846"/>
    <property type="match status" value="1"/>
</dbReference>
<sequence length="529" mass="60219">MIVSFLLMNVIYFFLKFGSSDVKMKIGFDHEKYLEEQSKYILERVNNHDKLYIEFGGKLLGDLHAKRVLPGFDENAKIKVLNKLKDKIEVIICVYAGDIERNKIRGDFGITYDMDVFRLIDDLRENDLKVNSVVITRYEDRPSTDLFITRLERRGIKVYKHYATKGYPSDVDTIVSDEGYGKNAYIETTKPIVVVTAPGPGSGKLATCLSQLYHEYKMGKDVGYSKFETFPVWNVPLKHPLNIAYEAATVDLNDVNMIDPFHLEAYGEIAVNYNRDIEAFPLLKRIIEKITGKKSIYQSPTDMGVNRVGFGITDDEVVKKASEQEIIRRYFKTGCDYKKGNTDLETFKRAEFIMHSLGLKEEDRKVVTFARKRLELLNEEKNDKNDKQKTLSAIAFEMPDGKIITGKKSSLMDAPSAAILNSLKYLSNFDDELLLISPTILEPIIKLKEKTLKNKHIPLDCEEILIALSITAATNSMAEVALSKLSQLEGVQAHSTHILGRNDEQSLRKLGIDVTSDQVFPTENLYYNQ</sequence>
<dbReference type="KEGG" id="fne:FSDG_00812"/>
<dbReference type="eggNOG" id="COG4868">
    <property type="taxonomic scope" value="Bacteria"/>
</dbReference>
<gene>
    <name evidence="4" type="ORF">FSDG_00812</name>
</gene>
<dbReference type="Gene3D" id="3.40.140.40">
    <property type="entry name" value="Domain of unknown function (DUF1846), C-terminal subdomain"/>
    <property type="match status" value="1"/>
</dbReference>
<dbReference type="InterPro" id="IPR048441">
    <property type="entry name" value="DUF1846_C"/>
</dbReference>
<dbReference type="Pfam" id="PF20921">
    <property type="entry name" value="DUF1846_C"/>
    <property type="match status" value="1"/>
</dbReference>
<name>A0A140PSD9_9FUSO</name>
<feature type="domain" description="DUF1846" evidence="3">
    <location>
        <begin position="362"/>
        <end position="526"/>
    </location>
</feature>
<accession>A0A140PSD9</accession>
<evidence type="ECO:0000313" key="4">
    <source>
        <dbReference type="EMBL" id="EEO42253.2"/>
    </source>
</evidence>
<proteinExistence type="inferred from homology"/>
<dbReference type="Gene3D" id="1.20.1570.10">
    <property type="entry name" value="dip2346 domain like"/>
    <property type="match status" value="1"/>
</dbReference>
<dbReference type="Pfam" id="PF08903">
    <property type="entry name" value="DUF1846"/>
    <property type="match status" value="1"/>
</dbReference>
<dbReference type="EMBL" id="CP007062">
    <property type="protein sequence ID" value="EEO42253.2"/>
    <property type="molecule type" value="Genomic_DNA"/>
</dbReference>
<dbReference type="InterPro" id="IPR014999">
    <property type="entry name" value="DUF1846"/>
</dbReference>
<dbReference type="AlphaFoldDB" id="A0A140PSD9"/>
<dbReference type="InterPro" id="IPR048496">
    <property type="entry name" value="DUF1846_N"/>
</dbReference>
<evidence type="ECO:0000259" key="2">
    <source>
        <dbReference type="Pfam" id="PF08903"/>
    </source>
</evidence>
<comment type="similarity">
    <text evidence="1">Belongs to the UPF0371 family.</text>
</comment>
<protein>
    <recommendedName>
        <fullName evidence="1">UPF0371 protein FSDG_00812</fullName>
    </recommendedName>
</protein>
<evidence type="ECO:0000313" key="5">
    <source>
        <dbReference type="Proteomes" id="UP000002799"/>
    </source>
</evidence>
<dbReference type="HAMAP" id="MF_01567">
    <property type="entry name" value="UPF0371"/>
    <property type="match status" value="1"/>
</dbReference>
<dbReference type="Proteomes" id="UP000002799">
    <property type="component" value="Chromosome"/>
</dbReference>